<dbReference type="Gene3D" id="2.40.50.40">
    <property type="match status" value="1"/>
</dbReference>
<proteinExistence type="predicted"/>
<dbReference type="PROSITE" id="PS50013">
    <property type="entry name" value="CHROMO_2"/>
    <property type="match status" value="1"/>
</dbReference>
<dbReference type="PANTHER" id="PTHR45835:SF99">
    <property type="entry name" value="CHROMO DOMAIN-CONTAINING PROTEIN-RELATED"/>
    <property type="match status" value="1"/>
</dbReference>
<feature type="region of interest" description="Disordered" evidence="4">
    <location>
        <begin position="1"/>
        <end position="34"/>
    </location>
</feature>
<dbReference type="PRINTS" id="PR00504">
    <property type="entry name" value="CHROMODOMAIN"/>
</dbReference>
<dbReference type="GO" id="GO:0005634">
    <property type="term" value="C:nucleus"/>
    <property type="evidence" value="ECO:0007669"/>
    <property type="project" value="UniProtKB-SubCell"/>
</dbReference>
<dbReference type="SUPFAM" id="SSF53098">
    <property type="entry name" value="Ribonuclease H-like"/>
    <property type="match status" value="1"/>
</dbReference>
<keyword evidence="3" id="KW-0539">Nucleus</keyword>
<dbReference type="InterPro" id="IPR023780">
    <property type="entry name" value="Chromo_domain"/>
</dbReference>
<dbReference type="CDD" id="cd00024">
    <property type="entry name" value="CD_CSD"/>
    <property type="match status" value="1"/>
</dbReference>
<dbReference type="Proteomes" id="UP000192927">
    <property type="component" value="Unassembled WGS sequence"/>
</dbReference>
<dbReference type="InterPro" id="IPR016197">
    <property type="entry name" value="Chromo-like_dom_sf"/>
</dbReference>
<keyword evidence="7" id="KW-1185">Reference proteome</keyword>
<dbReference type="Gene3D" id="3.30.420.10">
    <property type="entry name" value="Ribonuclease H-like superfamily/Ribonuclease H"/>
    <property type="match status" value="2"/>
</dbReference>
<dbReference type="InterPro" id="IPR036397">
    <property type="entry name" value="RNaseH_sf"/>
</dbReference>
<dbReference type="SMART" id="SM00298">
    <property type="entry name" value="CHROMO"/>
    <property type="match status" value="1"/>
</dbReference>
<dbReference type="SUPFAM" id="SSF54160">
    <property type="entry name" value="Chromo domain-like"/>
    <property type="match status" value="1"/>
</dbReference>
<dbReference type="EMBL" id="FWEW01000537">
    <property type="protein sequence ID" value="SLM35096.1"/>
    <property type="molecule type" value="Genomic_DNA"/>
</dbReference>
<reference evidence="7" key="1">
    <citation type="submission" date="2017-03" db="EMBL/GenBank/DDBJ databases">
        <authorList>
            <person name="Sharma R."/>
            <person name="Thines M."/>
        </authorList>
    </citation>
    <scope>NUCLEOTIDE SEQUENCE [LARGE SCALE GENOMIC DNA]</scope>
</reference>
<comment type="subcellular location">
    <subcellularLocation>
        <location evidence="1">Nucleus</location>
    </subcellularLocation>
</comment>
<evidence type="ECO:0000256" key="1">
    <source>
        <dbReference type="ARBA" id="ARBA00004123"/>
    </source>
</evidence>
<protein>
    <submittedName>
        <fullName evidence="6">Ribonuclease H-like domain</fullName>
    </submittedName>
</protein>
<evidence type="ECO:0000259" key="5">
    <source>
        <dbReference type="PROSITE" id="PS50013"/>
    </source>
</evidence>
<dbReference type="GO" id="GO:0006338">
    <property type="term" value="P:chromatin remodeling"/>
    <property type="evidence" value="ECO:0007669"/>
    <property type="project" value="UniProtKB-ARBA"/>
</dbReference>
<evidence type="ECO:0000256" key="2">
    <source>
        <dbReference type="ARBA" id="ARBA00011353"/>
    </source>
</evidence>
<feature type="domain" description="Chromo" evidence="5">
    <location>
        <begin position="272"/>
        <end position="330"/>
    </location>
</feature>
<feature type="compositionally biased region" description="Basic residues" evidence="4">
    <location>
        <begin position="347"/>
        <end position="360"/>
    </location>
</feature>
<organism evidence="6 7">
    <name type="scientific">Lasallia pustulata</name>
    <dbReference type="NCBI Taxonomy" id="136370"/>
    <lineage>
        <taxon>Eukaryota</taxon>
        <taxon>Fungi</taxon>
        <taxon>Dikarya</taxon>
        <taxon>Ascomycota</taxon>
        <taxon>Pezizomycotina</taxon>
        <taxon>Lecanoromycetes</taxon>
        <taxon>OSLEUM clade</taxon>
        <taxon>Umbilicariomycetidae</taxon>
        <taxon>Umbilicariales</taxon>
        <taxon>Umbilicariaceae</taxon>
        <taxon>Lasallia</taxon>
    </lineage>
</organism>
<dbReference type="InterPro" id="IPR056924">
    <property type="entry name" value="SH3_Tf2-1"/>
</dbReference>
<dbReference type="Pfam" id="PF24626">
    <property type="entry name" value="SH3_Tf2-1"/>
    <property type="match status" value="1"/>
</dbReference>
<name>A0A1W5CW93_9LECA</name>
<dbReference type="PANTHER" id="PTHR45835">
    <property type="entry name" value="YALI0A06105P"/>
    <property type="match status" value="1"/>
</dbReference>
<feature type="compositionally biased region" description="Basic and acidic residues" evidence="4">
    <location>
        <begin position="1"/>
        <end position="11"/>
    </location>
</feature>
<evidence type="ECO:0000256" key="3">
    <source>
        <dbReference type="ARBA" id="ARBA00023242"/>
    </source>
</evidence>
<comment type="subunit">
    <text evidence="2">Component of the NuA4 histone acetyltransferase complex.</text>
</comment>
<accession>A0A1W5CW93</accession>
<feature type="region of interest" description="Disordered" evidence="4">
    <location>
        <begin position="321"/>
        <end position="360"/>
    </location>
</feature>
<evidence type="ECO:0000256" key="4">
    <source>
        <dbReference type="SAM" id="MobiDB-lite"/>
    </source>
</evidence>
<dbReference type="AlphaFoldDB" id="A0A1W5CW93"/>
<sequence length="360" mass="41218">MTEPKGTKESNKQSTKSRNTDTSHEHSTKWNSISKNTTYANGASTHNMHLTQQYYNTILVVTDKLTKYGKFVPYLEGSTVTELAYAFYKHVVADHGLPTQIITDRDKLVLRNYVNYQQDNWVELLPVAQLAYNTAKNATIGCTPFYANYGFEADVKKVPRGLQPVAQRAKVKVKHLTQLHQQLHQDIAFASQQTAKYYNNKRKKGPSLEEGDKLGPFRIKKKLGPDMYKLQLPDSMKVHPVFHATVLEPAHPSIPIATQVPTLEMDDNEKVYDVEKVLQSRLENGKLQYLVKWKGYGMNDNTWEPASQFTSKKILQDFHRHHPEQPKAGTREVPQDSTARAEAMRNPRMKNQRQRKRPAG</sequence>
<dbReference type="InterPro" id="IPR000953">
    <property type="entry name" value="Chromo/chromo_shadow_dom"/>
</dbReference>
<dbReference type="GO" id="GO:0003676">
    <property type="term" value="F:nucleic acid binding"/>
    <property type="evidence" value="ECO:0007669"/>
    <property type="project" value="InterPro"/>
</dbReference>
<dbReference type="InterPro" id="IPR017984">
    <property type="entry name" value="Chromo_dom_subgr"/>
</dbReference>
<evidence type="ECO:0000313" key="7">
    <source>
        <dbReference type="Proteomes" id="UP000192927"/>
    </source>
</evidence>
<dbReference type="Pfam" id="PF00385">
    <property type="entry name" value="Chromo"/>
    <property type="match status" value="1"/>
</dbReference>
<feature type="compositionally biased region" description="Basic and acidic residues" evidence="4">
    <location>
        <begin position="18"/>
        <end position="28"/>
    </location>
</feature>
<evidence type="ECO:0000313" key="6">
    <source>
        <dbReference type="EMBL" id="SLM35096.1"/>
    </source>
</evidence>
<dbReference type="InterPro" id="IPR012337">
    <property type="entry name" value="RNaseH-like_sf"/>
</dbReference>
<feature type="compositionally biased region" description="Basic and acidic residues" evidence="4">
    <location>
        <begin position="321"/>
        <end position="334"/>
    </location>
</feature>